<dbReference type="Proteomes" id="UP001177003">
    <property type="component" value="Chromosome 8"/>
</dbReference>
<evidence type="ECO:0000256" key="1">
    <source>
        <dbReference type="SAM" id="MobiDB-lite"/>
    </source>
</evidence>
<feature type="compositionally biased region" description="Polar residues" evidence="1">
    <location>
        <begin position="24"/>
        <end position="43"/>
    </location>
</feature>
<proteinExistence type="predicted"/>
<protein>
    <submittedName>
        <fullName evidence="2">Uncharacterized protein</fullName>
    </submittedName>
</protein>
<evidence type="ECO:0000313" key="2">
    <source>
        <dbReference type="EMBL" id="CAI9298926.1"/>
    </source>
</evidence>
<accession>A0AA35ZUC7</accession>
<sequence>MPSKSAILKHLKKMAHRTLHSPKKSTSFQITRSPINQGDSSGASRPEKTTVIPPRVSNTESVTKEVRNSKIRVNISYMDTNVSMGEPVLNNEAK</sequence>
<keyword evidence="3" id="KW-1185">Reference proteome</keyword>
<dbReference type="AlphaFoldDB" id="A0AA35ZUC7"/>
<name>A0AA35ZUC7_LACSI</name>
<feature type="region of interest" description="Disordered" evidence="1">
    <location>
        <begin position="15"/>
        <end position="64"/>
    </location>
</feature>
<dbReference type="EMBL" id="OX465084">
    <property type="protein sequence ID" value="CAI9298926.1"/>
    <property type="molecule type" value="Genomic_DNA"/>
</dbReference>
<reference evidence="2" key="1">
    <citation type="submission" date="2023-04" db="EMBL/GenBank/DDBJ databases">
        <authorList>
            <person name="Vijverberg K."/>
            <person name="Xiong W."/>
            <person name="Schranz E."/>
        </authorList>
    </citation>
    <scope>NUCLEOTIDE SEQUENCE</scope>
</reference>
<organism evidence="2 3">
    <name type="scientific">Lactuca saligna</name>
    <name type="common">Willowleaf lettuce</name>
    <dbReference type="NCBI Taxonomy" id="75948"/>
    <lineage>
        <taxon>Eukaryota</taxon>
        <taxon>Viridiplantae</taxon>
        <taxon>Streptophyta</taxon>
        <taxon>Embryophyta</taxon>
        <taxon>Tracheophyta</taxon>
        <taxon>Spermatophyta</taxon>
        <taxon>Magnoliopsida</taxon>
        <taxon>eudicotyledons</taxon>
        <taxon>Gunneridae</taxon>
        <taxon>Pentapetalae</taxon>
        <taxon>asterids</taxon>
        <taxon>campanulids</taxon>
        <taxon>Asterales</taxon>
        <taxon>Asteraceae</taxon>
        <taxon>Cichorioideae</taxon>
        <taxon>Cichorieae</taxon>
        <taxon>Lactucinae</taxon>
        <taxon>Lactuca</taxon>
    </lineage>
</organism>
<evidence type="ECO:0000313" key="3">
    <source>
        <dbReference type="Proteomes" id="UP001177003"/>
    </source>
</evidence>
<gene>
    <name evidence="2" type="ORF">LSALG_LOCUS37662</name>
</gene>